<comment type="similarity">
    <text evidence="1">Belongs to the protein kinase superfamily. STE Ser/Thr protein kinase family. STE20 subfamily.</text>
</comment>
<accession>A0A974CZ96</accession>
<protein>
    <recommendedName>
        <fullName evidence="8">Protein kinase domain-containing protein</fullName>
    </recommendedName>
</protein>
<dbReference type="Gene3D" id="1.10.510.10">
    <property type="entry name" value="Transferase(Phosphotransferase) domain 1"/>
    <property type="match status" value="1"/>
</dbReference>
<name>A0A974CZ96_XENLA</name>
<organism evidence="9 10">
    <name type="scientific">Xenopus laevis</name>
    <name type="common">African clawed frog</name>
    <dbReference type="NCBI Taxonomy" id="8355"/>
    <lineage>
        <taxon>Eukaryota</taxon>
        <taxon>Metazoa</taxon>
        <taxon>Chordata</taxon>
        <taxon>Craniata</taxon>
        <taxon>Vertebrata</taxon>
        <taxon>Euteleostomi</taxon>
        <taxon>Amphibia</taxon>
        <taxon>Batrachia</taxon>
        <taxon>Anura</taxon>
        <taxon>Pipoidea</taxon>
        <taxon>Pipidae</taxon>
        <taxon>Xenopodinae</taxon>
        <taxon>Xenopus</taxon>
        <taxon>Xenopus</taxon>
    </lineage>
</organism>
<dbReference type="InterPro" id="IPR050629">
    <property type="entry name" value="STE20/SPS1-PAK"/>
</dbReference>
<dbReference type="SMART" id="SM00220">
    <property type="entry name" value="S_TKc"/>
    <property type="match status" value="1"/>
</dbReference>
<evidence type="ECO:0000256" key="4">
    <source>
        <dbReference type="ARBA" id="ARBA00022777"/>
    </source>
</evidence>
<dbReference type="GO" id="GO:0005794">
    <property type="term" value="C:Golgi apparatus"/>
    <property type="evidence" value="ECO:0007669"/>
    <property type="project" value="TreeGrafter"/>
</dbReference>
<keyword evidence="4" id="KW-0808">Transferase</keyword>
<dbReference type="SUPFAM" id="SSF56112">
    <property type="entry name" value="Protein kinase-like (PK-like)"/>
    <property type="match status" value="1"/>
</dbReference>
<evidence type="ECO:0000256" key="6">
    <source>
        <dbReference type="SAM" id="Coils"/>
    </source>
</evidence>
<proteinExistence type="inferred from homology"/>
<keyword evidence="4" id="KW-0418">Kinase</keyword>
<gene>
    <name evidence="9" type="ORF">XELAEV_18024610mg</name>
</gene>
<feature type="region of interest" description="Disordered" evidence="7">
    <location>
        <begin position="346"/>
        <end position="386"/>
    </location>
</feature>
<feature type="compositionally biased region" description="Polar residues" evidence="7">
    <location>
        <begin position="366"/>
        <end position="380"/>
    </location>
</feature>
<keyword evidence="2" id="KW-0723">Serine/threonine-protein kinase</keyword>
<dbReference type="Proteomes" id="UP000694892">
    <property type="component" value="Chromosome 4S"/>
</dbReference>
<dbReference type="PANTHER" id="PTHR48012:SF32">
    <property type="entry name" value="SERINE_THREONINE-PROTEIN KINASE 3"/>
    <property type="match status" value="1"/>
</dbReference>
<feature type="domain" description="Protein kinase" evidence="8">
    <location>
        <begin position="1"/>
        <end position="176"/>
    </location>
</feature>
<evidence type="ECO:0000256" key="3">
    <source>
        <dbReference type="ARBA" id="ARBA00022741"/>
    </source>
</evidence>
<sequence length="429" mass="47920">MATQQLVYINYSRVSEANTPVVLVQIEMEFCGGGTLSELIDNPLNRGLPEPFIAYICRKVLKGLSHLHKNKIMHQDIKALNIAITEDTGIHLNGCIGYHCKNCYYKTLTKTMAPFDHVKPWPGQILAMCDIWALGITDIQMAEARCPFNSFIEVCLTKNPKDRPTAAFLLQNHPFIADIQDEMQVIAELKDLVRRQEERARIESIEKISEMPDKNTRSNDVDLASKPAEDIPSAAVEEVPSDVVVSLDTKIEETAENAEDEELASKPAEDIPNTAVEEVNSDVVVSLDTKIEKTAENAEETASEIQVDEPASEVVEAILPQDVGSTDIEEKQDTIYHINIGESEKDIEGSTTPMEDHFSPVKEPQNFPQELSPQEEVGSTDTEEEQTTVCHIDMGDSEEAPHSCWHSIIIQGHEAFCKMFFYIGKYGKE</sequence>
<evidence type="ECO:0000256" key="7">
    <source>
        <dbReference type="SAM" id="MobiDB-lite"/>
    </source>
</evidence>
<evidence type="ECO:0000313" key="10">
    <source>
        <dbReference type="Proteomes" id="UP000694892"/>
    </source>
</evidence>
<dbReference type="Pfam" id="PF00069">
    <property type="entry name" value="Pkinase"/>
    <property type="match status" value="1"/>
</dbReference>
<keyword evidence="3" id="KW-0547">Nucleotide-binding</keyword>
<dbReference type="PANTHER" id="PTHR48012">
    <property type="entry name" value="STERILE20-LIKE KINASE, ISOFORM B-RELATED"/>
    <property type="match status" value="1"/>
</dbReference>
<keyword evidence="5" id="KW-0067">ATP-binding</keyword>
<evidence type="ECO:0000313" key="9">
    <source>
        <dbReference type="EMBL" id="OCT82102.1"/>
    </source>
</evidence>
<dbReference type="GO" id="GO:0030336">
    <property type="term" value="P:negative regulation of cell migration"/>
    <property type="evidence" value="ECO:0007669"/>
    <property type="project" value="TreeGrafter"/>
</dbReference>
<dbReference type="InterPro" id="IPR011009">
    <property type="entry name" value="Kinase-like_dom_sf"/>
</dbReference>
<dbReference type="PROSITE" id="PS50011">
    <property type="entry name" value="PROTEIN_KINASE_DOM"/>
    <property type="match status" value="1"/>
</dbReference>
<feature type="compositionally biased region" description="Basic and acidic residues" evidence="7">
    <location>
        <begin position="346"/>
        <end position="360"/>
    </location>
</feature>
<dbReference type="InterPro" id="IPR000719">
    <property type="entry name" value="Prot_kinase_dom"/>
</dbReference>
<dbReference type="GO" id="GO:0004674">
    <property type="term" value="F:protein serine/threonine kinase activity"/>
    <property type="evidence" value="ECO:0007669"/>
    <property type="project" value="UniProtKB-KW"/>
</dbReference>
<dbReference type="AlphaFoldDB" id="A0A974CZ96"/>
<reference evidence="10" key="1">
    <citation type="journal article" date="2016" name="Nature">
        <title>Genome evolution in the allotetraploid frog Xenopus laevis.</title>
        <authorList>
            <person name="Session A.M."/>
            <person name="Uno Y."/>
            <person name="Kwon T."/>
            <person name="Chapman J.A."/>
            <person name="Toyoda A."/>
            <person name="Takahashi S."/>
            <person name="Fukui A."/>
            <person name="Hikosaka A."/>
            <person name="Suzuki A."/>
            <person name="Kondo M."/>
            <person name="van Heeringen S.J."/>
            <person name="Quigley I."/>
            <person name="Heinz S."/>
            <person name="Ogino H."/>
            <person name="Ochi H."/>
            <person name="Hellsten U."/>
            <person name="Lyons J.B."/>
            <person name="Simakov O."/>
            <person name="Putnam N."/>
            <person name="Stites J."/>
            <person name="Kuroki Y."/>
            <person name="Tanaka T."/>
            <person name="Michiue T."/>
            <person name="Watanabe M."/>
            <person name="Bogdanovic O."/>
            <person name="Lister R."/>
            <person name="Georgiou G."/>
            <person name="Paranjpe S.S."/>
            <person name="van Kruijsbergen I."/>
            <person name="Shu S."/>
            <person name="Carlson J."/>
            <person name="Kinoshita T."/>
            <person name="Ohta Y."/>
            <person name="Mawaribuchi S."/>
            <person name="Jenkins J."/>
            <person name="Grimwood J."/>
            <person name="Schmutz J."/>
            <person name="Mitros T."/>
            <person name="Mozaffari S.V."/>
            <person name="Suzuki Y."/>
            <person name="Haramoto Y."/>
            <person name="Yamamoto T.S."/>
            <person name="Takagi C."/>
            <person name="Heald R."/>
            <person name="Miller K."/>
            <person name="Haudenschild C."/>
            <person name="Kitzman J."/>
            <person name="Nakayama T."/>
            <person name="Izutsu Y."/>
            <person name="Robert J."/>
            <person name="Fortriede J."/>
            <person name="Burns K."/>
            <person name="Lotay V."/>
            <person name="Karimi K."/>
            <person name="Yasuoka Y."/>
            <person name="Dichmann D.S."/>
            <person name="Flajnik M.F."/>
            <person name="Houston D.W."/>
            <person name="Shendure J."/>
            <person name="DuPasquier L."/>
            <person name="Vize P.D."/>
            <person name="Zorn A.M."/>
            <person name="Ito M."/>
            <person name="Marcotte E.M."/>
            <person name="Wallingford J.B."/>
            <person name="Ito Y."/>
            <person name="Asashima M."/>
            <person name="Ueno N."/>
            <person name="Matsuda Y."/>
            <person name="Veenstra G.J."/>
            <person name="Fujiyama A."/>
            <person name="Harland R.M."/>
            <person name="Taira M."/>
            <person name="Rokhsar D.S."/>
        </authorList>
    </citation>
    <scope>NUCLEOTIDE SEQUENCE [LARGE SCALE GENOMIC DNA]</scope>
    <source>
        <strain evidence="10">J</strain>
    </source>
</reference>
<evidence type="ECO:0000256" key="2">
    <source>
        <dbReference type="ARBA" id="ARBA00022527"/>
    </source>
</evidence>
<dbReference type="EMBL" id="CM004473">
    <property type="protein sequence ID" value="OCT82102.1"/>
    <property type="molecule type" value="Genomic_DNA"/>
</dbReference>
<evidence type="ECO:0000259" key="8">
    <source>
        <dbReference type="PROSITE" id="PS50011"/>
    </source>
</evidence>
<feature type="coiled-coil region" evidence="6">
    <location>
        <begin position="179"/>
        <end position="206"/>
    </location>
</feature>
<keyword evidence="6" id="KW-0175">Coiled coil</keyword>
<dbReference type="GO" id="GO:0005524">
    <property type="term" value="F:ATP binding"/>
    <property type="evidence" value="ECO:0007669"/>
    <property type="project" value="UniProtKB-KW"/>
</dbReference>
<evidence type="ECO:0000256" key="5">
    <source>
        <dbReference type="ARBA" id="ARBA00022840"/>
    </source>
</evidence>
<evidence type="ECO:0000256" key="1">
    <source>
        <dbReference type="ARBA" id="ARBA00008874"/>
    </source>
</evidence>